<dbReference type="OrthoDB" id="357705at2157"/>
<evidence type="ECO:0000313" key="2">
    <source>
        <dbReference type="Proteomes" id="UP000509750"/>
    </source>
</evidence>
<gene>
    <name evidence="1" type="ORF">HUG10_00855</name>
</gene>
<name>A0A7D5K5R5_9EURY</name>
<dbReference type="GeneID" id="56027338"/>
<keyword evidence="2" id="KW-1185">Reference proteome</keyword>
<dbReference type="KEGG" id="halg:HUG10_00855"/>
<reference evidence="1 2" key="1">
    <citation type="submission" date="2020-07" db="EMBL/GenBank/DDBJ databases">
        <title>Gai3-2, isolated from salt lake.</title>
        <authorList>
            <person name="Cui H."/>
            <person name="Shi X."/>
        </authorList>
    </citation>
    <scope>NUCLEOTIDE SEQUENCE [LARGE SCALE GENOMIC DNA]</scope>
    <source>
        <strain evidence="1 2">Gai3-2</strain>
    </source>
</reference>
<accession>A0A7D5K5R5</accession>
<dbReference type="AlphaFoldDB" id="A0A7D5K5R5"/>
<organism evidence="1 2">
    <name type="scientific">Halorarum halophilum</name>
    <dbReference type="NCBI Taxonomy" id="2743090"/>
    <lineage>
        <taxon>Archaea</taxon>
        <taxon>Methanobacteriati</taxon>
        <taxon>Methanobacteriota</taxon>
        <taxon>Stenosarchaea group</taxon>
        <taxon>Halobacteria</taxon>
        <taxon>Halobacteriales</taxon>
        <taxon>Haloferacaceae</taxon>
        <taxon>Halorarum</taxon>
    </lineage>
</organism>
<proteinExistence type="predicted"/>
<protein>
    <submittedName>
        <fullName evidence="1">Uncharacterized protein</fullName>
    </submittedName>
</protein>
<sequence>MSLLSRRAVLLSGLTVSVSATTGCLGGLGNSNDLDVRLYNADTVKHEARVDITGDFTGRTRSATLGSDEETLFEDLIPILDYDHQFTITVTVDGTEVSTTEHRLEEWRPYLIEVEDSETVSVTEVITQKQPD</sequence>
<evidence type="ECO:0000313" key="1">
    <source>
        <dbReference type="EMBL" id="QLG26174.1"/>
    </source>
</evidence>
<dbReference type="PROSITE" id="PS51257">
    <property type="entry name" value="PROKAR_LIPOPROTEIN"/>
    <property type="match status" value="1"/>
</dbReference>
<dbReference type="Proteomes" id="UP000509750">
    <property type="component" value="Chromosome"/>
</dbReference>
<dbReference type="EMBL" id="CP058529">
    <property type="protein sequence ID" value="QLG26174.1"/>
    <property type="molecule type" value="Genomic_DNA"/>
</dbReference>
<dbReference type="RefSeq" id="WP_179167749.1">
    <property type="nucleotide sequence ID" value="NZ_CP058529.1"/>
</dbReference>